<keyword evidence="8" id="KW-0133">Cell shape</keyword>
<proteinExistence type="inferred from homology"/>
<comment type="catalytic activity">
    <reaction evidence="13">
        <text>Preferential cleavage: (Ac)2-L-Lys-D-Ala-|-D-Ala. Also transpeptidation of peptidyl-alanyl moieties that are N-acyl substituents of D-alanine.</text>
        <dbReference type="EC" id="3.4.16.4"/>
    </reaction>
</comment>
<evidence type="ECO:0000256" key="11">
    <source>
        <dbReference type="ARBA" id="ARBA00023136"/>
    </source>
</evidence>
<evidence type="ECO:0000256" key="12">
    <source>
        <dbReference type="ARBA" id="ARBA00023316"/>
    </source>
</evidence>
<dbReference type="PANTHER" id="PTHR30627:SF2">
    <property type="entry name" value="PEPTIDOGLYCAN D,D-TRANSPEPTIDASE MRDA"/>
    <property type="match status" value="1"/>
</dbReference>
<feature type="transmembrane region" description="Helical" evidence="14">
    <location>
        <begin position="12"/>
        <end position="34"/>
    </location>
</feature>
<evidence type="ECO:0000313" key="17">
    <source>
        <dbReference type="EMBL" id="WFT73268.1"/>
    </source>
</evidence>
<evidence type="ECO:0000256" key="2">
    <source>
        <dbReference type="ARBA" id="ARBA00004236"/>
    </source>
</evidence>
<dbReference type="InterPro" id="IPR050515">
    <property type="entry name" value="Beta-lactam/transpept"/>
</dbReference>
<keyword evidence="12" id="KW-0961">Cell wall biogenesis/degradation</keyword>
<dbReference type="SUPFAM" id="SSF56519">
    <property type="entry name" value="Penicillin binding protein dimerisation domain"/>
    <property type="match status" value="1"/>
</dbReference>
<keyword evidence="10 14" id="KW-1133">Transmembrane helix</keyword>
<evidence type="ECO:0000259" key="15">
    <source>
        <dbReference type="Pfam" id="PF00905"/>
    </source>
</evidence>
<dbReference type="InterPro" id="IPR005311">
    <property type="entry name" value="PBP_dimer"/>
</dbReference>
<evidence type="ECO:0000313" key="18">
    <source>
        <dbReference type="Proteomes" id="UP001221597"/>
    </source>
</evidence>
<evidence type="ECO:0000256" key="5">
    <source>
        <dbReference type="ARBA" id="ARBA00012448"/>
    </source>
</evidence>
<keyword evidence="18" id="KW-1185">Reference proteome</keyword>
<evidence type="ECO:0000256" key="3">
    <source>
        <dbReference type="ARBA" id="ARBA00004752"/>
    </source>
</evidence>
<dbReference type="InterPro" id="IPR001460">
    <property type="entry name" value="PCN-bd_Tpept"/>
</dbReference>
<dbReference type="EC" id="3.4.16.4" evidence="5"/>
<keyword evidence="9" id="KW-0573">Peptidoglycan synthesis</keyword>
<evidence type="ECO:0000256" key="9">
    <source>
        <dbReference type="ARBA" id="ARBA00022984"/>
    </source>
</evidence>
<accession>A0ABY8IVN3</accession>
<evidence type="ECO:0000256" key="14">
    <source>
        <dbReference type="SAM" id="Phobius"/>
    </source>
</evidence>
<evidence type="ECO:0000256" key="7">
    <source>
        <dbReference type="ARBA" id="ARBA00022692"/>
    </source>
</evidence>
<feature type="domain" description="Penicillin-binding protein transpeptidase" evidence="15">
    <location>
        <begin position="343"/>
        <end position="678"/>
    </location>
</feature>
<keyword evidence="7 14" id="KW-0812">Transmembrane</keyword>
<name>A0ABY8IVN3_9BACI</name>
<dbReference type="Gene3D" id="1.10.10.1230">
    <property type="entry name" value="Penicillin-binding protein, N-terminal non-catalytic domain, head sub-domain"/>
    <property type="match status" value="1"/>
</dbReference>
<dbReference type="PANTHER" id="PTHR30627">
    <property type="entry name" value="PEPTIDOGLYCAN D,D-TRANSPEPTIDASE"/>
    <property type="match status" value="1"/>
</dbReference>
<comment type="subcellular location">
    <subcellularLocation>
        <location evidence="2">Cell membrane</location>
    </subcellularLocation>
    <subcellularLocation>
        <location evidence="1">Membrane</location>
        <topology evidence="1">Single-pass membrane protein</topology>
    </subcellularLocation>
</comment>
<organism evidence="17 18">
    <name type="scientific">Halobacillus naozhouensis</name>
    <dbReference type="NCBI Taxonomy" id="554880"/>
    <lineage>
        <taxon>Bacteria</taxon>
        <taxon>Bacillati</taxon>
        <taxon>Bacillota</taxon>
        <taxon>Bacilli</taxon>
        <taxon>Bacillales</taxon>
        <taxon>Bacillaceae</taxon>
        <taxon>Halobacillus</taxon>
    </lineage>
</organism>
<comment type="similarity">
    <text evidence="4">Belongs to the transpeptidase family.</text>
</comment>
<evidence type="ECO:0000256" key="4">
    <source>
        <dbReference type="ARBA" id="ARBA00007171"/>
    </source>
</evidence>
<protein>
    <recommendedName>
        <fullName evidence="5">serine-type D-Ala-D-Ala carboxypeptidase</fullName>
        <ecNumber evidence="5">3.4.16.4</ecNumber>
    </recommendedName>
</protein>
<dbReference type="Pfam" id="PF03717">
    <property type="entry name" value="PBP_dimer"/>
    <property type="match status" value="1"/>
</dbReference>
<dbReference type="InterPro" id="IPR012338">
    <property type="entry name" value="Beta-lactam/transpept-like"/>
</dbReference>
<dbReference type="Gene3D" id="3.90.1310.10">
    <property type="entry name" value="Penicillin-binding protein 2a (Domain 2)"/>
    <property type="match status" value="1"/>
</dbReference>
<dbReference type="InterPro" id="IPR036138">
    <property type="entry name" value="PBP_dimer_sf"/>
</dbReference>
<gene>
    <name evidence="17" type="ORF">P9989_12730</name>
</gene>
<evidence type="ECO:0000259" key="16">
    <source>
        <dbReference type="Pfam" id="PF03717"/>
    </source>
</evidence>
<reference evidence="17 18" key="1">
    <citation type="submission" date="2023-04" db="EMBL/GenBank/DDBJ databases">
        <title>Genome sequence of Halobacillus naozhouensis KACC 21980.</title>
        <authorList>
            <person name="Kim S."/>
            <person name="Heo J."/>
            <person name="Kwon S.-W."/>
        </authorList>
    </citation>
    <scope>NUCLEOTIDE SEQUENCE [LARGE SCALE GENOMIC DNA]</scope>
    <source>
        <strain evidence="17 18">KCTC 13234</strain>
    </source>
</reference>
<dbReference type="Proteomes" id="UP001221597">
    <property type="component" value="Chromosome"/>
</dbReference>
<dbReference type="EMBL" id="CP121671">
    <property type="protein sequence ID" value="WFT73268.1"/>
    <property type="molecule type" value="Genomic_DNA"/>
</dbReference>
<sequence length="705" mass="79595">MGKKKKKSHVPFRLNIIFFVVFLLFAALILQLGVVQILTGEAAQEKVNRTENTTTTIPVPRGEMYDRFGRPIVVNEPLYSITYTPPKGVQPKDKLKLAKKLAKYMDMEFEDVLTTRDLKEYFFLENEEEVRKRITKEEATGLDNGEVYQLQLDSIKEEEVNSYDDQTKEVIAIKKELDKAYALAPHVIKNENISKKEYSTVAEHLSELPGINVTSDWEREYPFGNTFKNYVGDITSREQGVPRERLEYYMSLDYSRNDRVGVSGLEQQYEEVLRGVKEKVQYTTDSSNNIVDSKVVRQGSRGKDLVLTIDMELQRKVDQIVKEELISAVQQAPYENRFLENAIVVMSDPMTGEILAISGQHYNHDREDGEELVSNWSHMAVYNAYAPGSTVKGATVLTGFNEGVISPSTTVYDRPLKIKGTDEKSSYSTLGPVNYLSALKESSNVYMFFVAIWMGGAHYERNAPLDLQDDTFKRFLYNFQQFGLGVETGIDLPFEATGFKGDNPGPGNILDFAIGQYSTYTAMQLNQYVSTIANGGKRLKPRLVSEIHNPSRVGEGLGEIYKEYDPKVLNTLEMSDENIERVQRGFREVFTGGYPHGTAYSHFKNVDYKAAGKSGTAETAKYIPINGGEDTKVVNTENLALVGYAPYNDPEVAFSVMVPYVGKGANTPINYEIGRKILDAYFELKETRAEEGIDKNLLSKEEDEE</sequence>
<evidence type="ECO:0000256" key="1">
    <source>
        <dbReference type="ARBA" id="ARBA00004167"/>
    </source>
</evidence>
<dbReference type="SUPFAM" id="SSF56601">
    <property type="entry name" value="beta-lactamase/transpeptidase-like"/>
    <property type="match status" value="1"/>
</dbReference>
<evidence type="ECO:0000256" key="8">
    <source>
        <dbReference type="ARBA" id="ARBA00022960"/>
    </source>
</evidence>
<dbReference type="Pfam" id="PF00905">
    <property type="entry name" value="Transpeptidase"/>
    <property type="match status" value="1"/>
</dbReference>
<dbReference type="Gene3D" id="3.40.710.10">
    <property type="entry name" value="DD-peptidase/beta-lactamase superfamily"/>
    <property type="match status" value="1"/>
</dbReference>
<keyword evidence="6" id="KW-1003">Cell membrane</keyword>
<evidence type="ECO:0000256" key="10">
    <source>
        <dbReference type="ARBA" id="ARBA00022989"/>
    </source>
</evidence>
<dbReference type="RefSeq" id="WP_283075286.1">
    <property type="nucleotide sequence ID" value="NZ_CP121671.1"/>
</dbReference>
<comment type="pathway">
    <text evidence="3">Cell wall biogenesis; peptidoglycan biosynthesis.</text>
</comment>
<feature type="domain" description="Penicillin-binding protein dimerisation" evidence="16">
    <location>
        <begin position="57"/>
        <end position="293"/>
    </location>
</feature>
<evidence type="ECO:0000256" key="13">
    <source>
        <dbReference type="ARBA" id="ARBA00034000"/>
    </source>
</evidence>
<keyword evidence="11 14" id="KW-0472">Membrane</keyword>
<evidence type="ECO:0000256" key="6">
    <source>
        <dbReference type="ARBA" id="ARBA00022475"/>
    </source>
</evidence>